<feature type="signal peptide" evidence="1">
    <location>
        <begin position="1"/>
        <end position="18"/>
    </location>
</feature>
<sequence length="105" mass="11590">MRLTLLALPLAFLSLVAAHSGAHEHNHARDLDELSTRDILEDISTRELLAELSSRLDRRGGNRRGGKAPGWAPILPFRCAYCLIDITTSNVNSNCWKSPDGKHTS</sequence>
<protein>
    <submittedName>
        <fullName evidence="2">Uncharacterized protein</fullName>
    </submittedName>
</protein>
<comment type="caution">
    <text evidence="2">The sequence shown here is derived from an EMBL/GenBank/DDBJ whole genome shotgun (WGS) entry which is preliminary data.</text>
</comment>
<keyword evidence="3" id="KW-1185">Reference proteome</keyword>
<dbReference type="Proteomes" id="UP000521943">
    <property type="component" value="Unassembled WGS sequence"/>
</dbReference>
<proteinExistence type="predicted"/>
<evidence type="ECO:0000256" key="1">
    <source>
        <dbReference type="SAM" id="SignalP"/>
    </source>
</evidence>
<accession>A0A8H6LU89</accession>
<dbReference type="AlphaFoldDB" id="A0A8H6LU89"/>
<dbReference type="EMBL" id="JACGCI010000264">
    <property type="protein sequence ID" value="KAF6741321.1"/>
    <property type="molecule type" value="Genomic_DNA"/>
</dbReference>
<reference evidence="2 3" key="1">
    <citation type="submission" date="2020-07" db="EMBL/GenBank/DDBJ databases">
        <title>Comparative genomics of pyrophilous fungi reveals a link between fire events and developmental genes.</title>
        <authorList>
            <consortium name="DOE Joint Genome Institute"/>
            <person name="Steindorff A.S."/>
            <person name="Carver A."/>
            <person name="Calhoun S."/>
            <person name="Stillman K."/>
            <person name="Liu H."/>
            <person name="Lipzen A."/>
            <person name="Pangilinan J."/>
            <person name="Labutti K."/>
            <person name="Bruns T.D."/>
            <person name="Grigoriev I.V."/>
        </authorList>
    </citation>
    <scope>NUCLEOTIDE SEQUENCE [LARGE SCALE GENOMIC DNA]</scope>
    <source>
        <strain evidence="2 3">CBS 144469</strain>
    </source>
</reference>
<gene>
    <name evidence="2" type="ORF">DFP72DRAFT_862646</name>
</gene>
<keyword evidence="1" id="KW-0732">Signal</keyword>
<feature type="chain" id="PRO_5034319915" evidence="1">
    <location>
        <begin position="19"/>
        <end position="105"/>
    </location>
</feature>
<organism evidence="2 3">
    <name type="scientific">Ephemerocybe angulata</name>
    <dbReference type="NCBI Taxonomy" id="980116"/>
    <lineage>
        <taxon>Eukaryota</taxon>
        <taxon>Fungi</taxon>
        <taxon>Dikarya</taxon>
        <taxon>Basidiomycota</taxon>
        <taxon>Agaricomycotina</taxon>
        <taxon>Agaricomycetes</taxon>
        <taxon>Agaricomycetidae</taxon>
        <taxon>Agaricales</taxon>
        <taxon>Agaricineae</taxon>
        <taxon>Psathyrellaceae</taxon>
        <taxon>Ephemerocybe</taxon>
    </lineage>
</organism>
<name>A0A8H6LU89_9AGAR</name>
<evidence type="ECO:0000313" key="2">
    <source>
        <dbReference type="EMBL" id="KAF6741321.1"/>
    </source>
</evidence>
<evidence type="ECO:0000313" key="3">
    <source>
        <dbReference type="Proteomes" id="UP000521943"/>
    </source>
</evidence>